<dbReference type="SMART" id="SM00185">
    <property type="entry name" value="ARM"/>
    <property type="match status" value="1"/>
</dbReference>
<reference evidence="6" key="2">
    <citation type="journal article" date="2017" name="J. Anim. Genet.">
        <title>Multiple reference genome sequences of hot pepper reveal the massive evolution of plant disease resistance genes by retroduplication.</title>
        <authorList>
            <person name="Kim S."/>
            <person name="Park J."/>
            <person name="Yeom S.-I."/>
            <person name="Kim Y.-M."/>
            <person name="Seo E."/>
            <person name="Kim K.-T."/>
            <person name="Kim M.-S."/>
            <person name="Lee J.M."/>
            <person name="Cheong K."/>
            <person name="Shin H.-S."/>
            <person name="Kim S.-B."/>
            <person name="Han K."/>
            <person name="Lee J."/>
            <person name="Park M."/>
            <person name="Lee H.-A."/>
            <person name="Lee H.-Y."/>
            <person name="Lee Y."/>
            <person name="Oh S."/>
            <person name="Lee J.H."/>
            <person name="Choi E."/>
            <person name="Choi E."/>
            <person name="Lee S.E."/>
            <person name="Jeon J."/>
            <person name="Kim H."/>
            <person name="Choi G."/>
            <person name="Song H."/>
            <person name="Lee J."/>
            <person name="Lee S.-C."/>
            <person name="Kwon J.-K."/>
            <person name="Lee H.-Y."/>
            <person name="Koo N."/>
            <person name="Hong Y."/>
            <person name="Kim R.W."/>
            <person name="Kang W.-H."/>
            <person name="Huh J.H."/>
            <person name="Kang B.-C."/>
            <person name="Yang T.-J."/>
            <person name="Lee Y.-H."/>
            <person name="Bennetzen J.L."/>
            <person name="Choi D."/>
        </authorList>
    </citation>
    <scope>NUCLEOTIDE SEQUENCE [LARGE SCALE GENOMIC DNA]</scope>
    <source>
        <strain evidence="6">cv. PBC81</strain>
    </source>
</reference>
<feature type="compositionally biased region" description="Acidic residues" evidence="4">
    <location>
        <begin position="328"/>
        <end position="340"/>
    </location>
</feature>
<feature type="region of interest" description="Disordered" evidence="4">
    <location>
        <begin position="292"/>
        <end position="348"/>
    </location>
</feature>
<dbReference type="PANTHER" id="PTHR23315">
    <property type="entry name" value="U BOX DOMAIN-CONTAINING"/>
    <property type="match status" value="1"/>
</dbReference>
<reference evidence="5 6" key="1">
    <citation type="journal article" date="2017" name="Genome Biol.">
        <title>New reference genome sequences of hot pepper reveal the massive evolution of plant disease-resistance genes by retroduplication.</title>
        <authorList>
            <person name="Kim S."/>
            <person name="Park J."/>
            <person name="Yeom S.I."/>
            <person name="Kim Y.M."/>
            <person name="Seo E."/>
            <person name="Kim K.T."/>
            <person name="Kim M.S."/>
            <person name="Lee J.M."/>
            <person name="Cheong K."/>
            <person name="Shin H.S."/>
            <person name="Kim S.B."/>
            <person name="Han K."/>
            <person name="Lee J."/>
            <person name="Park M."/>
            <person name="Lee H.A."/>
            <person name="Lee H.Y."/>
            <person name="Lee Y."/>
            <person name="Oh S."/>
            <person name="Lee J.H."/>
            <person name="Choi E."/>
            <person name="Choi E."/>
            <person name="Lee S.E."/>
            <person name="Jeon J."/>
            <person name="Kim H."/>
            <person name="Choi G."/>
            <person name="Song H."/>
            <person name="Lee J."/>
            <person name="Lee S.C."/>
            <person name="Kwon J.K."/>
            <person name="Lee H.Y."/>
            <person name="Koo N."/>
            <person name="Hong Y."/>
            <person name="Kim R.W."/>
            <person name="Kang W.H."/>
            <person name="Huh J.H."/>
            <person name="Kang B.C."/>
            <person name="Yang T.J."/>
            <person name="Lee Y.H."/>
            <person name="Bennetzen J.L."/>
            <person name="Choi D."/>
        </authorList>
    </citation>
    <scope>NUCLEOTIDE SEQUENCE [LARGE SCALE GENOMIC DNA]</scope>
    <source>
        <strain evidence="6">cv. PBC81</strain>
    </source>
</reference>
<feature type="repeat" description="ARM" evidence="3">
    <location>
        <begin position="159"/>
        <end position="201"/>
    </location>
</feature>
<evidence type="ECO:0000313" key="5">
    <source>
        <dbReference type="EMBL" id="PHT36658.1"/>
    </source>
</evidence>
<comment type="caution">
    <text evidence="5">The sequence shown here is derived from an EMBL/GenBank/DDBJ whole genome shotgun (WGS) entry which is preliminary data.</text>
</comment>
<keyword evidence="1" id="KW-0677">Repeat</keyword>
<evidence type="ECO:0000256" key="2">
    <source>
        <dbReference type="ARBA" id="ARBA00022786"/>
    </source>
</evidence>
<keyword evidence="6" id="KW-1185">Reference proteome</keyword>
<dbReference type="AlphaFoldDB" id="A0A2G2VUJ6"/>
<evidence type="ECO:0000313" key="6">
    <source>
        <dbReference type="Proteomes" id="UP000224567"/>
    </source>
</evidence>
<dbReference type="Gene3D" id="1.25.10.10">
    <property type="entry name" value="Leucine-rich Repeat Variant"/>
    <property type="match status" value="1"/>
</dbReference>
<dbReference type="InterPro" id="IPR011989">
    <property type="entry name" value="ARM-like"/>
</dbReference>
<dbReference type="SUPFAM" id="SSF48371">
    <property type="entry name" value="ARM repeat"/>
    <property type="match status" value="1"/>
</dbReference>
<proteinExistence type="predicted"/>
<dbReference type="Pfam" id="PF00514">
    <property type="entry name" value="Arm"/>
    <property type="match status" value="1"/>
</dbReference>
<evidence type="ECO:0000256" key="1">
    <source>
        <dbReference type="ARBA" id="ARBA00022737"/>
    </source>
</evidence>
<name>A0A2G2VUJ6_CAPBA</name>
<protein>
    <submittedName>
        <fullName evidence="5">Uncharacterized protein</fullName>
    </submittedName>
</protein>
<dbReference type="InterPro" id="IPR016024">
    <property type="entry name" value="ARM-type_fold"/>
</dbReference>
<organism evidence="5 6">
    <name type="scientific">Capsicum baccatum</name>
    <name type="common">Peruvian pepper</name>
    <dbReference type="NCBI Taxonomy" id="33114"/>
    <lineage>
        <taxon>Eukaryota</taxon>
        <taxon>Viridiplantae</taxon>
        <taxon>Streptophyta</taxon>
        <taxon>Embryophyta</taxon>
        <taxon>Tracheophyta</taxon>
        <taxon>Spermatophyta</taxon>
        <taxon>Magnoliopsida</taxon>
        <taxon>eudicotyledons</taxon>
        <taxon>Gunneridae</taxon>
        <taxon>Pentapetalae</taxon>
        <taxon>asterids</taxon>
        <taxon>lamiids</taxon>
        <taxon>Solanales</taxon>
        <taxon>Solanaceae</taxon>
        <taxon>Solanoideae</taxon>
        <taxon>Capsiceae</taxon>
        <taxon>Capsicum</taxon>
    </lineage>
</organism>
<dbReference type="EMBL" id="MLFT02000010">
    <property type="protein sequence ID" value="PHT36658.1"/>
    <property type="molecule type" value="Genomic_DNA"/>
</dbReference>
<dbReference type="PROSITE" id="PS50176">
    <property type="entry name" value="ARM_REPEAT"/>
    <property type="match status" value="1"/>
</dbReference>
<dbReference type="OrthoDB" id="1683831at2759"/>
<gene>
    <name evidence="5" type="ORF">CQW23_24358</name>
</gene>
<evidence type="ECO:0000256" key="4">
    <source>
        <dbReference type="SAM" id="MobiDB-lite"/>
    </source>
</evidence>
<feature type="compositionally biased region" description="Basic residues" evidence="4">
    <location>
        <begin position="297"/>
        <end position="306"/>
    </location>
</feature>
<sequence length="348" mass="39479">MVDHQLCDGPPTQPSARDHNITTLVPSILANSNFSLVIPGDGNKLSLQSEAAIVASGDVLGDSKIAASILRRELEFSSTLDTRPRNQSIWRRPSDRFPRIISSPTVEKRADLLELEEQVKKLVEDLKSTFIDMQRTVTAEFWLLAKHNMDKHMVIVNCGAISLFVNLLHSEDMKVQEDILTTLLNLSINDNNKCTIANADAIEPLIHEKELRRLITQLRHLRRDLPLSQEQNKRIWLDAVGGPSRYGYAYGLPQRTFREFYSELEGLGSFQDNESRETILALKQQIAELSSEAKASQARKRKRVHPPRPTQSLPISHGVYGQYRDVTEEPSSDEDDEDYYVDNTLPYC</sequence>
<dbReference type="PANTHER" id="PTHR23315:SF280">
    <property type="entry name" value="RING-TYPE E3 UBIQUITIN TRANSFERASE"/>
    <property type="match status" value="1"/>
</dbReference>
<dbReference type="Proteomes" id="UP000224567">
    <property type="component" value="Unassembled WGS sequence"/>
</dbReference>
<dbReference type="InterPro" id="IPR000225">
    <property type="entry name" value="Armadillo"/>
</dbReference>
<accession>A0A2G2VUJ6</accession>
<keyword evidence="2" id="KW-0833">Ubl conjugation pathway</keyword>
<evidence type="ECO:0000256" key="3">
    <source>
        <dbReference type="PROSITE-ProRule" id="PRU00259"/>
    </source>
</evidence>